<dbReference type="GO" id="GO:0003677">
    <property type="term" value="F:DNA binding"/>
    <property type="evidence" value="ECO:0007669"/>
    <property type="project" value="UniProtKB-KW"/>
</dbReference>
<evidence type="ECO:0000256" key="9">
    <source>
        <dbReference type="ARBA" id="ARBA00023125"/>
    </source>
</evidence>
<dbReference type="GO" id="GO:0006310">
    <property type="term" value="P:DNA recombination"/>
    <property type="evidence" value="ECO:0007669"/>
    <property type="project" value="UniProtKB-UniRule"/>
</dbReference>
<evidence type="ECO:0000256" key="5">
    <source>
        <dbReference type="ARBA" id="ARBA00022759"/>
    </source>
</evidence>
<dbReference type="GO" id="GO:0009432">
    <property type="term" value="P:SOS response"/>
    <property type="evidence" value="ECO:0007669"/>
    <property type="project" value="UniProtKB-ARBA"/>
</dbReference>
<dbReference type="HAMAP" id="MF_00034">
    <property type="entry name" value="RuvC"/>
    <property type="match status" value="1"/>
</dbReference>
<feature type="binding site" evidence="13">
    <location>
        <position position="139"/>
    </location>
    <ligand>
        <name>Mg(2+)</name>
        <dbReference type="ChEBI" id="CHEBI:18420"/>
        <label>1</label>
    </ligand>
</feature>
<dbReference type="EC" id="3.1.21.10" evidence="13 14"/>
<organism evidence="15 16">
    <name type="scientific">Sandarakinorhabdus glacialis</name>
    <dbReference type="NCBI Taxonomy" id="1614636"/>
    <lineage>
        <taxon>Bacteria</taxon>
        <taxon>Pseudomonadati</taxon>
        <taxon>Pseudomonadota</taxon>
        <taxon>Alphaproteobacteria</taxon>
        <taxon>Sphingomonadales</taxon>
        <taxon>Sphingosinicellaceae</taxon>
        <taxon>Sandarakinorhabdus</taxon>
    </lineage>
</organism>
<evidence type="ECO:0000256" key="13">
    <source>
        <dbReference type="HAMAP-Rule" id="MF_00034"/>
    </source>
</evidence>
<dbReference type="AlphaFoldDB" id="A0A917E7H5"/>
<dbReference type="InterPro" id="IPR036397">
    <property type="entry name" value="RNaseH_sf"/>
</dbReference>
<comment type="subcellular location">
    <subcellularLocation>
        <location evidence="13">Cytoplasm</location>
    </subcellularLocation>
</comment>
<dbReference type="PANTHER" id="PTHR30194:SF3">
    <property type="entry name" value="CROSSOVER JUNCTION ENDODEOXYRIBONUCLEASE RUVC"/>
    <property type="match status" value="1"/>
</dbReference>
<keyword evidence="8 13" id="KW-0460">Magnesium</keyword>
<accession>A0A917E7H5</accession>
<evidence type="ECO:0000256" key="12">
    <source>
        <dbReference type="ARBA" id="ARBA00029354"/>
    </source>
</evidence>
<keyword evidence="10 13" id="KW-0233">DNA recombination</keyword>
<feature type="binding site" evidence="13">
    <location>
        <position position="67"/>
    </location>
    <ligand>
        <name>Mg(2+)</name>
        <dbReference type="ChEBI" id="CHEBI:18420"/>
        <label>2</label>
    </ligand>
</feature>
<comment type="cofactor">
    <cofactor evidence="13">
        <name>Mg(2+)</name>
        <dbReference type="ChEBI" id="CHEBI:18420"/>
    </cofactor>
    <text evidence="13">Binds 2 Mg(2+) ion per subunit.</text>
</comment>
<evidence type="ECO:0000256" key="7">
    <source>
        <dbReference type="ARBA" id="ARBA00022801"/>
    </source>
</evidence>
<dbReference type="InterPro" id="IPR012337">
    <property type="entry name" value="RNaseH-like_sf"/>
</dbReference>
<dbReference type="GO" id="GO:0048476">
    <property type="term" value="C:Holliday junction resolvase complex"/>
    <property type="evidence" value="ECO:0007669"/>
    <property type="project" value="UniProtKB-UniRule"/>
</dbReference>
<evidence type="ECO:0000256" key="2">
    <source>
        <dbReference type="ARBA" id="ARBA00022490"/>
    </source>
</evidence>
<evidence type="ECO:0000256" key="3">
    <source>
        <dbReference type="ARBA" id="ARBA00022722"/>
    </source>
</evidence>
<keyword evidence="2 13" id="KW-0963">Cytoplasm</keyword>
<evidence type="ECO:0000256" key="8">
    <source>
        <dbReference type="ARBA" id="ARBA00022842"/>
    </source>
</evidence>
<feature type="active site" evidence="13">
    <location>
        <position position="139"/>
    </location>
</feature>
<dbReference type="EMBL" id="BMJM01000005">
    <property type="protein sequence ID" value="GGE12472.1"/>
    <property type="molecule type" value="Genomic_DNA"/>
</dbReference>
<evidence type="ECO:0000256" key="10">
    <source>
        <dbReference type="ARBA" id="ARBA00023172"/>
    </source>
</evidence>
<feature type="active site" evidence="13">
    <location>
        <position position="7"/>
    </location>
</feature>
<evidence type="ECO:0000256" key="4">
    <source>
        <dbReference type="ARBA" id="ARBA00022723"/>
    </source>
</evidence>
<keyword evidence="16" id="KW-1185">Reference proteome</keyword>
<keyword evidence="9 13" id="KW-0238">DNA-binding</keyword>
<feature type="binding site" evidence="13">
    <location>
        <position position="7"/>
    </location>
    <ligand>
        <name>Mg(2+)</name>
        <dbReference type="ChEBI" id="CHEBI:18420"/>
        <label>1</label>
    </ligand>
</feature>
<keyword evidence="11 13" id="KW-0234">DNA repair</keyword>
<dbReference type="Proteomes" id="UP000635071">
    <property type="component" value="Unassembled WGS sequence"/>
</dbReference>
<evidence type="ECO:0000313" key="15">
    <source>
        <dbReference type="EMBL" id="GGE12472.1"/>
    </source>
</evidence>
<dbReference type="PANTHER" id="PTHR30194">
    <property type="entry name" value="CROSSOVER JUNCTION ENDODEOXYRIBONUCLEASE RUVC"/>
    <property type="match status" value="1"/>
</dbReference>
<evidence type="ECO:0000256" key="6">
    <source>
        <dbReference type="ARBA" id="ARBA00022763"/>
    </source>
</evidence>
<dbReference type="RefSeq" id="WP_188762660.1">
    <property type="nucleotide sequence ID" value="NZ_BMJM01000005.1"/>
</dbReference>
<dbReference type="InterPro" id="IPR020563">
    <property type="entry name" value="X-over_junc_endoDNase_Mg_BS"/>
</dbReference>
<evidence type="ECO:0000313" key="16">
    <source>
        <dbReference type="Proteomes" id="UP000635071"/>
    </source>
</evidence>
<dbReference type="SUPFAM" id="SSF53098">
    <property type="entry name" value="Ribonuclease H-like"/>
    <property type="match status" value="1"/>
</dbReference>
<dbReference type="InterPro" id="IPR002176">
    <property type="entry name" value="X-over_junc_endoDNase_RuvC"/>
</dbReference>
<dbReference type="NCBIfam" id="TIGR00228">
    <property type="entry name" value="ruvC"/>
    <property type="match status" value="1"/>
</dbReference>
<sequence>MIILGLDPGLAATGWGIIHSEGNRLRHIAHGTVKTHASEPLADRLLTLYAGLETVIAAHHCVEAAIEEVFVNVNPQSTLKLGQARGVVMLAAARAGLPVAEYATRLIKKAIVGTGAADKAQVHAMVERLLPGTKVTGADAADALAVAISHAHLRAHLALTARIKATA</sequence>
<dbReference type="GO" id="GO:0008821">
    <property type="term" value="F:crossover junction DNA endonuclease activity"/>
    <property type="evidence" value="ECO:0007669"/>
    <property type="project" value="UniProtKB-UniRule"/>
</dbReference>
<dbReference type="PRINTS" id="PR00696">
    <property type="entry name" value="RSOLVASERUVC"/>
</dbReference>
<proteinExistence type="inferred from homology"/>
<keyword evidence="4 13" id="KW-0479">Metal-binding</keyword>
<gene>
    <name evidence="13 15" type="primary">ruvC</name>
    <name evidence="15" type="ORF">GCM10011529_18570</name>
</gene>
<evidence type="ECO:0000256" key="11">
    <source>
        <dbReference type="ARBA" id="ARBA00023204"/>
    </source>
</evidence>
<dbReference type="GO" id="GO:0000287">
    <property type="term" value="F:magnesium ion binding"/>
    <property type="evidence" value="ECO:0007669"/>
    <property type="project" value="UniProtKB-UniRule"/>
</dbReference>
<protein>
    <recommendedName>
        <fullName evidence="13 14">Crossover junction endodeoxyribonuclease RuvC</fullName>
        <ecNumber evidence="13 14">3.1.21.10</ecNumber>
    </recommendedName>
    <alternativeName>
        <fullName evidence="13">Holliday junction nuclease RuvC</fullName>
    </alternativeName>
    <alternativeName>
        <fullName evidence="13">Holliday junction resolvase RuvC</fullName>
    </alternativeName>
</protein>
<dbReference type="FunFam" id="3.30.420.10:FF:000002">
    <property type="entry name" value="Crossover junction endodeoxyribonuclease RuvC"/>
    <property type="match status" value="1"/>
</dbReference>
<keyword evidence="5 13" id="KW-0255">Endonuclease</keyword>
<keyword evidence="3 13" id="KW-0540">Nuclease</keyword>
<dbReference type="Pfam" id="PF02075">
    <property type="entry name" value="RuvC"/>
    <property type="match status" value="1"/>
</dbReference>
<comment type="caution">
    <text evidence="15">The sequence shown here is derived from an EMBL/GenBank/DDBJ whole genome shotgun (WGS) entry which is preliminary data.</text>
</comment>
<dbReference type="CDD" id="cd16962">
    <property type="entry name" value="RuvC"/>
    <property type="match status" value="1"/>
</dbReference>
<reference evidence="15" key="2">
    <citation type="submission" date="2020-09" db="EMBL/GenBank/DDBJ databases">
        <authorList>
            <person name="Sun Q."/>
            <person name="Zhou Y."/>
        </authorList>
    </citation>
    <scope>NUCLEOTIDE SEQUENCE</scope>
    <source>
        <strain evidence="15">CGMCC 1.15519</strain>
    </source>
</reference>
<dbReference type="GO" id="GO:0005737">
    <property type="term" value="C:cytoplasm"/>
    <property type="evidence" value="ECO:0007669"/>
    <property type="project" value="UniProtKB-SubCell"/>
</dbReference>
<feature type="active site" evidence="13">
    <location>
        <position position="67"/>
    </location>
</feature>
<dbReference type="PROSITE" id="PS01321">
    <property type="entry name" value="RUVC"/>
    <property type="match status" value="1"/>
</dbReference>
<comment type="catalytic activity">
    <reaction evidence="12 13">
        <text>Endonucleolytic cleavage at a junction such as a reciprocal single-stranded crossover between two homologous DNA duplexes (Holliday junction).</text>
        <dbReference type="EC" id="3.1.21.10"/>
    </reaction>
</comment>
<comment type="function">
    <text evidence="13">The RuvA-RuvB-RuvC complex processes Holliday junction (HJ) DNA during genetic recombination and DNA repair. Endonuclease that resolves HJ intermediates. Cleaves cruciform DNA by making single-stranded nicks across the HJ at symmetrical positions within the homologous arms, yielding a 5'-phosphate and a 3'-hydroxyl group; requires a central core of homology in the junction. The consensus cleavage sequence is 5'-(A/T)TT(C/G)-3'. Cleavage occurs on the 3'-side of the TT dinucleotide at the point of strand exchange. HJ branch migration catalyzed by RuvA-RuvB allows RuvC to scan DNA until it finds its consensus sequence, where it cleaves and resolves the cruciform DNA.</text>
</comment>
<comment type="subunit">
    <text evidence="13">Homodimer which binds Holliday junction (HJ) DNA. The HJ becomes 2-fold symmetrical on binding to RuvC with unstacked arms; it has a different conformation from HJ DNA in complex with RuvA. In the full resolvosome a probable DNA-RuvA(4)-RuvB(12)-RuvC(2) complex forms which resolves the HJ.</text>
</comment>
<dbReference type="Gene3D" id="3.30.420.10">
    <property type="entry name" value="Ribonuclease H-like superfamily/Ribonuclease H"/>
    <property type="match status" value="1"/>
</dbReference>
<reference evidence="15" key="1">
    <citation type="journal article" date="2014" name="Int. J. Syst. Evol. Microbiol.">
        <title>Complete genome sequence of Corynebacterium casei LMG S-19264T (=DSM 44701T), isolated from a smear-ripened cheese.</title>
        <authorList>
            <consortium name="US DOE Joint Genome Institute (JGI-PGF)"/>
            <person name="Walter F."/>
            <person name="Albersmeier A."/>
            <person name="Kalinowski J."/>
            <person name="Ruckert C."/>
        </authorList>
    </citation>
    <scope>NUCLEOTIDE SEQUENCE</scope>
    <source>
        <strain evidence="15">CGMCC 1.15519</strain>
    </source>
</reference>
<evidence type="ECO:0000256" key="14">
    <source>
        <dbReference type="NCBIfam" id="TIGR00228"/>
    </source>
</evidence>
<keyword evidence="7 13" id="KW-0378">Hydrolase</keyword>
<dbReference type="GO" id="GO:0006281">
    <property type="term" value="P:DNA repair"/>
    <property type="evidence" value="ECO:0007669"/>
    <property type="project" value="UniProtKB-UniRule"/>
</dbReference>
<evidence type="ECO:0000256" key="1">
    <source>
        <dbReference type="ARBA" id="ARBA00009518"/>
    </source>
</evidence>
<keyword evidence="6 13" id="KW-0227">DNA damage</keyword>
<comment type="similarity">
    <text evidence="1 13">Belongs to the RuvC family.</text>
</comment>
<name>A0A917E7H5_9SPHN</name>